<organism evidence="2 3">
    <name type="scientific">Parnassius apollo</name>
    <name type="common">Apollo butterfly</name>
    <name type="synonym">Papilio apollo</name>
    <dbReference type="NCBI Taxonomy" id="110799"/>
    <lineage>
        <taxon>Eukaryota</taxon>
        <taxon>Metazoa</taxon>
        <taxon>Ecdysozoa</taxon>
        <taxon>Arthropoda</taxon>
        <taxon>Hexapoda</taxon>
        <taxon>Insecta</taxon>
        <taxon>Pterygota</taxon>
        <taxon>Neoptera</taxon>
        <taxon>Endopterygota</taxon>
        <taxon>Lepidoptera</taxon>
        <taxon>Glossata</taxon>
        <taxon>Ditrysia</taxon>
        <taxon>Papilionoidea</taxon>
        <taxon>Papilionidae</taxon>
        <taxon>Parnassiinae</taxon>
        <taxon>Parnassini</taxon>
        <taxon>Parnassius</taxon>
        <taxon>Parnassius</taxon>
    </lineage>
</organism>
<evidence type="ECO:0000256" key="1">
    <source>
        <dbReference type="SAM" id="MobiDB-lite"/>
    </source>
</evidence>
<protein>
    <submittedName>
        <fullName evidence="2">(apollo) hypothetical protein</fullName>
    </submittedName>
</protein>
<accession>A0A8S3W367</accession>
<name>A0A8S3W367_PARAO</name>
<feature type="compositionally biased region" description="Basic and acidic residues" evidence="1">
    <location>
        <begin position="138"/>
        <end position="159"/>
    </location>
</feature>
<proteinExistence type="predicted"/>
<reference evidence="2" key="1">
    <citation type="submission" date="2021-04" db="EMBL/GenBank/DDBJ databases">
        <authorList>
            <person name="Tunstrom K."/>
        </authorList>
    </citation>
    <scope>NUCLEOTIDE SEQUENCE</scope>
</reference>
<comment type="caution">
    <text evidence="2">The sequence shown here is derived from an EMBL/GenBank/DDBJ whole genome shotgun (WGS) entry which is preliminary data.</text>
</comment>
<dbReference type="EMBL" id="CAJQZP010000088">
    <property type="protein sequence ID" value="CAG4938135.1"/>
    <property type="molecule type" value="Genomic_DNA"/>
</dbReference>
<keyword evidence="3" id="KW-1185">Reference proteome</keyword>
<dbReference type="Proteomes" id="UP000691718">
    <property type="component" value="Unassembled WGS sequence"/>
</dbReference>
<gene>
    <name evidence="2" type="ORF">PAPOLLO_LOCUS1581</name>
</gene>
<evidence type="ECO:0000313" key="2">
    <source>
        <dbReference type="EMBL" id="CAG4938135.1"/>
    </source>
</evidence>
<sequence length="159" mass="16906">MAKKRILLEKLINLLGVSNEDKTKDEEGGSWLCLISRALSNNLVLKSPATSIDNFGTGEQTCCSSNSAIDSIRANPDNEACCSISTANGSISISPIDQACCSTTTINDNIGHDKNVKEICNNSSSSSSPSGTEFDSDDSVKDKDYVPPQKKEGRISAII</sequence>
<feature type="region of interest" description="Disordered" evidence="1">
    <location>
        <begin position="121"/>
        <end position="159"/>
    </location>
</feature>
<evidence type="ECO:0000313" key="3">
    <source>
        <dbReference type="Proteomes" id="UP000691718"/>
    </source>
</evidence>
<dbReference type="AlphaFoldDB" id="A0A8S3W367"/>